<comment type="caution">
    <text evidence="1">The sequence shown here is derived from an EMBL/GenBank/DDBJ whole genome shotgun (WGS) entry which is preliminary data.</text>
</comment>
<dbReference type="EMBL" id="POSK01000029">
    <property type="protein sequence ID" value="PNI00617.1"/>
    <property type="molecule type" value="Genomic_DNA"/>
</dbReference>
<dbReference type="OrthoDB" id="5918659at2"/>
<organism evidence="1 2">
    <name type="scientific">Vibrio diazotrophicus</name>
    <dbReference type="NCBI Taxonomy" id="685"/>
    <lineage>
        <taxon>Bacteria</taxon>
        <taxon>Pseudomonadati</taxon>
        <taxon>Pseudomonadota</taxon>
        <taxon>Gammaproteobacteria</taxon>
        <taxon>Vibrionales</taxon>
        <taxon>Vibrionaceae</taxon>
        <taxon>Vibrio</taxon>
    </lineage>
</organism>
<evidence type="ECO:0000313" key="2">
    <source>
        <dbReference type="Proteomes" id="UP000236449"/>
    </source>
</evidence>
<protein>
    <submittedName>
        <fullName evidence="1">Uncharacterized protein</fullName>
    </submittedName>
</protein>
<sequence length="92" mass="10471">MKYRLGLREITVADVNAECPFMPEPEDYQMHVAAFADDFNLLEIVESAVVENNSVIIDLAEGVDIEQLRQAAISIHQNYWDKLRTTGFEKIA</sequence>
<reference evidence="1 2" key="1">
    <citation type="submission" date="2018-01" db="EMBL/GenBank/DDBJ databases">
        <title>Draft genome sequences of six Vibrio diazotrophicus strains isolated from deep-sea sediments of the Baltic Sea.</title>
        <authorList>
            <person name="Castillo D."/>
            <person name="Vandieken V."/>
            <person name="Chiang O."/>
            <person name="Middelboe M."/>
        </authorList>
    </citation>
    <scope>NUCLEOTIDE SEQUENCE [LARGE SCALE GENOMIC DNA]</scope>
    <source>
        <strain evidence="1 2">60.27F</strain>
    </source>
</reference>
<gene>
    <name evidence="1" type="ORF">C1N32_21290</name>
</gene>
<dbReference type="AlphaFoldDB" id="A0A2J8HQS1"/>
<dbReference type="Proteomes" id="UP000236449">
    <property type="component" value="Unassembled WGS sequence"/>
</dbReference>
<dbReference type="RefSeq" id="WP_102967350.1">
    <property type="nucleotide sequence ID" value="NZ_POSK01000029.1"/>
</dbReference>
<evidence type="ECO:0000313" key="1">
    <source>
        <dbReference type="EMBL" id="PNI00617.1"/>
    </source>
</evidence>
<name>A0A2J8HQS1_VIBDI</name>
<accession>A0A2J8HQS1</accession>
<proteinExistence type="predicted"/>